<feature type="compositionally biased region" description="Basic and acidic residues" evidence="1">
    <location>
        <begin position="134"/>
        <end position="144"/>
    </location>
</feature>
<proteinExistence type="predicted"/>
<feature type="compositionally biased region" description="Low complexity" evidence="1">
    <location>
        <begin position="68"/>
        <end position="83"/>
    </location>
</feature>
<feature type="non-terminal residue" evidence="2">
    <location>
        <position position="284"/>
    </location>
</feature>
<protein>
    <submittedName>
        <fullName evidence="2">Uncharacterized protein</fullName>
    </submittedName>
</protein>
<gene>
    <name evidence="2" type="ORF">AVDCRST_MAG51-658</name>
</gene>
<accession>A0A6J4NQ99</accession>
<dbReference type="EMBL" id="CADCUX010000145">
    <property type="protein sequence ID" value="CAA9394665.1"/>
    <property type="molecule type" value="Genomic_DNA"/>
</dbReference>
<sequence>ALPPASAPFRSAADRRLVGGSAAALRARAGPGSCRFAQPAAGDHHRQGQPGSGGEVLPADGSRHGPVRAPTRPRAQRATALQAVAPQGPGRSCANRTARARVHGRNPDHGGAGPHLRAAARPQGARRERHGHGRSQDPDHDLAHRGPHAGPAAGHSPAGRPAPGVRGGHGSRPVLQQPHAAHAHRGCAVDDAGVLRPARQPLLLLRRPGPVRRHAGERRAARDAADPSALRRCTGRSDAEGGTALLRLRSTAGPQLLPAAGRPQLAGRHAGRVRLHGGCRCATL</sequence>
<evidence type="ECO:0000256" key="1">
    <source>
        <dbReference type="SAM" id="MobiDB-lite"/>
    </source>
</evidence>
<name>A0A6J4NQ99_9BURK</name>
<dbReference type="AlphaFoldDB" id="A0A6J4NQ99"/>
<evidence type="ECO:0000313" key="2">
    <source>
        <dbReference type="EMBL" id="CAA9394665.1"/>
    </source>
</evidence>
<feature type="region of interest" description="Disordered" evidence="1">
    <location>
        <begin position="206"/>
        <end position="238"/>
    </location>
</feature>
<reference evidence="2" key="1">
    <citation type="submission" date="2020-02" db="EMBL/GenBank/DDBJ databases">
        <authorList>
            <person name="Meier V. D."/>
        </authorList>
    </citation>
    <scope>NUCLEOTIDE SEQUENCE</scope>
    <source>
        <strain evidence="2">AVDCRST_MAG51</strain>
    </source>
</reference>
<feature type="region of interest" description="Disordered" evidence="1">
    <location>
        <begin position="27"/>
        <end position="186"/>
    </location>
</feature>
<organism evidence="2">
    <name type="scientific">uncultured Ramlibacter sp</name>
    <dbReference type="NCBI Taxonomy" id="260755"/>
    <lineage>
        <taxon>Bacteria</taxon>
        <taxon>Pseudomonadati</taxon>
        <taxon>Pseudomonadota</taxon>
        <taxon>Betaproteobacteria</taxon>
        <taxon>Burkholderiales</taxon>
        <taxon>Comamonadaceae</taxon>
        <taxon>Ramlibacter</taxon>
        <taxon>environmental samples</taxon>
    </lineage>
</organism>
<feature type="compositionally biased region" description="Low complexity" evidence="1">
    <location>
        <begin position="148"/>
        <end position="164"/>
    </location>
</feature>
<feature type="non-terminal residue" evidence="2">
    <location>
        <position position="1"/>
    </location>
</feature>